<comment type="function">
    <text evidence="1 6">Removes the N-terminal methionine from nascent proteins. The N-terminal methionine is often cleaved when the second residue in the primary sequence is small and uncharged (Met-Ala-, Cys, Gly, Pro, Ser, Thr, or Val). Requires deformylation of the N(alpha)-formylated initiator methionine before it can be hydrolyzed.</text>
</comment>
<proteinExistence type="inferred from homology"/>
<dbReference type="PANTHER" id="PTHR43330:SF8">
    <property type="entry name" value="METHIONINE AMINOPEPTIDASE 1D, MITOCHONDRIAL"/>
    <property type="match status" value="1"/>
</dbReference>
<feature type="binding site" evidence="6">
    <location>
        <position position="106"/>
    </location>
    <ligand>
        <name>a divalent metal cation</name>
        <dbReference type="ChEBI" id="CHEBI:60240"/>
        <label>1</label>
    </ligand>
</feature>
<sequence>MAIEIKSAKEIEALRVVSLMAAETLLLVGEKLRVGMTTDEINTIVHEDTIRRGARPSPLNYRGFPKSVCTSVNEVVCHGIPGPQVLKDGDIINVDVTSFFGGFHGDTSATFYIGTPSPGARKVTEVARKALELGIAQVKDGGRLGDIGAAIQEYVEGEGCSVVKDFVGHGIGRRFHEDPQVKHYGKRNTGERMKAGMVFTIEPMVNLGRFEVDIDPKDKWTVTTADGSLSAQFEHTIVVTKTGCEVLTKRPKPLRLSENIATIFA</sequence>
<evidence type="ECO:0000256" key="6">
    <source>
        <dbReference type="HAMAP-Rule" id="MF_01974"/>
    </source>
</evidence>
<dbReference type="PATRIC" id="fig|1391654.3.peg.8250"/>
<dbReference type="NCBIfam" id="TIGR00500">
    <property type="entry name" value="met_pdase_I"/>
    <property type="match status" value="1"/>
</dbReference>
<dbReference type="InterPro" id="IPR000994">
    <property type="entry name" value="Pept_M24"/>
</dbReference>
<evidence type="ECO:0000313" key="9">
    <source>
        <dbReference type="EMBL" id="AKV01474.1"/>
    </source>
</evidence>
<accession>A0A0K1Q6X9</accession>
<evidence type="ECO:0000256" key="7">
    <source>
        <dbReference type="RuleBase" id="RU003653"/>
    </source>
</evidence>
<evidence type="ECO:0000256" key="1">
    <source>
        <dbReference type="ARBA" id="ARBA00002521"/>
    </source>
</evidence>
<dbReference type="PANTHER" id="PTHR43330">
    <property type="entry name" value="METHIONINE AMINOPEPTIDASE"/>
    <property type="match status" value="1"/>
</dbReference>
<keyword evidence="3 6" id="KW-0645">Protease</keyword>
<dbReference type="OrthoDB" id="9802055at2"/>
<keyword evidence="2 6" id="KW-0031">Aminopeptidase</keyword>
<dbReference type="GO" id="GO:0004239">
    <property type="term" value="F:initiator methionyl aminopeptidase activity"/>
    <property type="evidence" value="ECO:0007669"/>
    <property type="project" value="UniProtKB-UniRule"/>
</dbReference>
<comment type="similarity">
    <text evidence="6">Belongs to the peptidase M24A family. Methionine aminopeptidase type 1 subfamily.</text>
</comment>
<organism evidence="9 10">
    <name type="scientific">Labilithrix luteola</name>
    <dbReference type="NCBI Taxonomy" id="1391654"/>
    <lineage>
        <taxon>Bacteria</taxon>
        <taxon>Pseudomonadati</taxon>
        <taxon>Myxococcota</taxon>
        <taxon>Polyangia</taxon>
        <taxon>Polyangiales</taxon>
        <taxon>Labilitrichaceae</taxon>
        <taxon>Labilithrix</taxon>
    </lineage>
</organism>
<dbReference type="InterPro" id="IPR002467">
    <property type="entry name" value="Pept_M24A_MAP1"/>
</dbReference>
<dbReference type="Gene3D" id="3.90.230.10">
    <property type="entry name" value="Creatinase/methionine aminopeptidase superfamily"/>
    <property type="match status" value="1"/>
</dbReference>
<protein>
    <recommendedName>
        <fullName evidence="6 7">Methionine aminopeptidase</fullName>
        <shortName evidence="6">MAP</shortName>
        <shortName evidence="6">MetAP</shortName>
        <ecNumber evidence="6 7">3.4.11.18</ecNumber>
    </recommendedName>
    <alternativeName>
        <fullName evidence="6">Peptidase M</fullName>
    </alternativeName>
</protein>
<feature type="binding site" evidence="6">
    <location>
        <position position="234"/>
    </location>
    <ligand>
        <name>a divalent metal cation</name>
        <dbReference type="ChEBI" id="CHEBI:60240"/>
        <label>1</label>
    </ligand>
</feature>
<reference evidence="9 10" key="1">
    <citation type="submission" date="2015-08" db="EMBL/GenBank/DDBJ databases">
        <authorList>
            <person name="Babu N.S."/>
            <person name="Beckwith C.J."/>
            <person name="Beseler K.G."/>
            <person name="Brison A."/>
            <person name="Carone J.V."/>
            <person name="Caskin T.P."/>
            <person name="Diamond M."/>
            <person name="Durham M.E."/>
            <person name="Foxe J.M."/>
            <person name="Go M."/>
            <person name="Henderson B.A."/>
            <person name="Jones I.B."/>
            <person name="McGettigan J.A."/>
            <person name="Micheletti S.J."/>
            <person name="Nasrallah M.E."/>
            <person name="Ortiz D."/>
            <person name="Piller C.R."/>
            <person name="Privatt S.R."/>
            <person name="Schneider S.L."/>
            <person name="Sharp S."/>
            <person name="Smith T.C."/>
            <person name="Stanton J.D."/>
            <person name="Ullery H.E."/>
            <person name="Wilson R.J."/>
            <person name="Serrano M.G."/>
            <person name="Buck G."/>
            <person name="Lee V."/>
            <person name="Wang Y."/>
            <person name="Carvalho R."/>
            <person name="Voegtly L."/>
            <person name="Shi R."/>
            <person name="Duckworth R."/>
            <person name="Johnson A."/>
            <person name="Loviza R."/>
            <person name="Walstead R."/>
            <person name="Shah Z."/>
            <person name="Kiflezghi M."/>
            <person name="Wade K."/>
            <person name="Ball S.L."/>
            <person name="Bradley K.W."/>
            <person name="Asai D.J."/>
            <person name="Bowman C.A."/>
            <person name="Russell D.A."/>
            <person name="Pope W.H."/>
            <person name="Jacobs-Sera D."/>
            <person name="Hendrix R.W."/>
            <person name="Hatfull G.F."/>
        </authorList>
    </citation>
    <scope>NUCLEOTIDE SEQUENCE [LARGE SCALE GENOMIC DNA]</scope>
    <source>
        <strain evidence="9 10">DSM 27648</strain>
    </source>
</reference>
<dbReference type="PROSITE" id="PS00680">
    <property type="entry name" value="MAP_1"/>
    <property type="match status" value="1"/>
</dbReference>
<dbReference type="STRING" id="1391654.AKJ09_08137"/>
<evidence type="ECO:0000256" key="3">
    <source>
        <dbReference type="ARBA" id="ARBA00022670"/>
    </source>
</evidence>
<keyword evidence="10" id="KW-1185">Reference proteome</keyword>
<dbReference type="GO" id="GO:0006508">
    <property type="term" value="P:proteolysis"/>
    <property type="evidence" value="ECO:0007669"/>
    <property type="project" value="UniProtKB-KW"/>
</dbReference>
<feature type="binding site" evidence="6">
    <location>
        <position position="234"/>
    </location>
    <ligand>
        <name>a divalent metal cation</name>
        <dbReference type="ChEBI" id="CHEBI:60240"/>
        <label>2</label>
        <note>catalytic</note>
    </ligand>
</feature>
<evidence type="ECO:0000259" key="8">
    <source>
        <dbReference type="Pfam" id="PF00557"/>
    </source>
</evidence>
<dbReference type="GO" id="GO:0070006">
    <property type="term" value="F:metalloaminopeptidase activity"/>
    <property type="evidence" value="ECO:0007669"/>
    <property type="project" value="UniProtKB-UniRule"/>
</dbReference>
<evidence type="ECO:0000256" key="4">
    <source>
        <dbReference type="ARBA" id="ARBA00022723"/>
    </source>
</evidence>
<dbReference type="EC" id="3.4.11.18" evidence="6 7"/>
<feature type="binding site" evidence="6">
    <location>
        <position position="202"/>
    </location>
    <ligand>
        <name>a divalent metal cation</name>
        <dbReference type="ChEBI" id="CHEBI:60240"/>
        <label>2</label>
        <note>catalytic</note>
    </ligand>
</feature>
<evidence type="ECO:0000256" key="5">
    <source>
        <dbReference type="ARBA" id="ARBA00022801"/>
    </source>
</evidence>
<keyword evidence="4 6" id="KW-0479">Metal-binding</keyword>
<feature type="binding site" evidence="6">
    <location>
        <position position="95"/>
    </location>
    <ligand>
        <name>a divalent metal cation</name>
        <dbReference type="ChEBI" id="CHEBI:60240"/>
        <label>1</label>
    </ligand>
</feature>
<name>A0A0K1Q6X9_9BACT</name>
<feature type="binding site" evidence="6">
    <location>
        <position position="169"/>
    </location>
    <ligand>
        <name>a divalent metal cation</name>
        <dbReference type="ChEBI" id="CHEBI:60240"/>
        <label>2</label>
        <note>catalytic</note>
    </ligand>
</feature>
<dbReference type="HAMAP" id="MF_01974">
    <property type="entry name" value="MetAP_1"/>
    <property type="match status" value="1"/>
</dbReference>
<keyword evidence="5 6" id="KW-0378">Hydrolase</keyword>
<feature type="binding site" evidence="6">
    <location>
        <position position="106"/>
    </location>
    <ligand>
        <name>a divalent metal cation</name>
        <dbReference type="ChEBI" id="CHEBI:60240"/>
        <label>2</label>
        <note>catalytic</note>
    </ligand>
</feature>
<evidence type="ECO:0000256" key="2">
    <source>
        <dbReference type="ARBA" id="ARBA00022438"/>
    </source>
</evidence>
<dbReference type="GO" id="GO:0046872">
    <property type="term" value="F:metal ion binding"/>
    <property type="evidence" value="ECO:0007669"/>
    <property type="project" value="UniProtKB-UniRule"/>
</dbReference>
<gene>
    <name evidence="6" type="primary">map</name>
    <name evidence="9" type="ORF">AKJ09_08137</name>
</gene>
<dbReference type="PRINTS" id="PR00599">
    <property type="entry name" value="MAPEPTIDASE"/>
</dbReference>
<dbReference type="AlphaFoldDB" id="A0A0K1Q6X9"/>
<dbReference type="Pfam" id="PF00557">
    <property type="entry name" value="Peptidase_M24"/>
    <property type="match status" value="1"/>
</dbReference>
<dbReference type="EMBL" id="CP012333">
    <property type="protein sequence ID" value="AKV01474.1"/>
    <property type="molecule type" value="Genomic_DNA"/>
</dbReference>
<dbReference type="CDD" id="cd01086">
    <property type="entry name" value="MetAP1"/>
    <property type="match status" value="1"/>
</dbReference>
<feature type="binding site" evidence="6">
    <location>
        <position position="176"/>
    </location>
    <ligand>
        <name>substrate</name>
    </ligand>
</feature>
<dbReference type="InterPro" id="IPR001714">
    <property type="entry name" value="Pept_M24_MAP"/>
</dbReference>
<comment type="cofactor">
    <cofactor evidence="6">
        <name>Co(2+)</name>
        <dbReference type="ChEBI" id="CHEBI:48828"/>
    </cofactor>
    <cofactor evidence="6">
        <name>Zn(2+)</name>
        <dbReference type="ChEBI" id="CHEBI:29105"/>
    </cofactor>
    <cofactor evidence="6">
        <name>Mn(2+)</name>
        <dbReference type="ChEBI" id="CHEBI:29035"/>
    </cofactor>
    <cofactor evidence="6">
        <name>Fe(2+)</name>
        <dbReference type="ChEBI" id="CHEBI:29033"/>
    </cofactor>
    <text evidence="6">Binds 2 divalent metal cations per subunit. Has a high-affinity and a low affinity metal-binding site. The true nature of the physiological cofactor is under debate. The enzyme is active with cobalt, zinc, manganese or divalent iron ions. Most likely, methionine aminopeptidases function as mononuclear Fe(2+)-metalloproteases under physiological conditions, and the catalytically relevant metal-binding site has been assigned to the histidine-containing high-affinity site.</text>
</comment>
<feature type="binding site" evidence="6">
    <location>
        <position position="78"/>
    </location>
    <ligand>
        <name>substrate</name>
    </ligand>
</feature>
<dbReference type="InterPro" id="IPR036005">
    <property type="entry name" value="Creatinase/aminopeptidase-like"/>
</dbReference>
<comment type="catalytic activity">
    <reaction evidence="6 7">
        <text>Release of N-terminal amino acids, preferentially methionine, from peptides and arylamides.</text>
        <dbReference type="EC" id="3.4.11.18"/>
    </reaction>
</comment>
<dbReference type="KEGG" id="llu:AKJ09_08137"/>
<dbReference type="Proteomes" id="UP000064967">
    <property type="component" value="Chromosome"/>
</dbReference>
<comment type="subunit">
    <text evidence="6">Monomer.</text>
</comment>
<dbReference type="SUPFAM" id="SSF55920">
    <property type="entry name" value="Creatinase/aminopeptidase"/>
    <property type="match status" value="1"/>
</dbReference>
<dbReference type="RefSeq" id="WP_146652568.1">
    <property type="nucleotide sequence ID" value="NZ_CP012333.1"/>
</dbReference>
<feature type="domain" description="Peptidase M24" evidence="8">
    <location>
        <begin position="13"/>
        <end position="241"/>
    </location>
</feature>
<evidence type="ECO:0000313" key="10">
    <source>
        <dbReference type="Proteomes" id="UP000064967"/>
    </source>
</evidence>